<evidence type="ECO:0000256" key="4">
    <source>
        <dbReference type="PIRNR" id="PIRNR005700"/>
    </source>
</evidence>
<reference evidence="7" key="1">
    <citation type="journal article" date="2021" name="PeerJ">
        <title>Extensive microbial diversity within the chicken gut microbiome revealed by metagenomics and culture.</title>
        <authorList>
            <person name="Gilroy R."/>
            <person name="Ravi A."/>
            <person name="Getino M."/>
            <person name="Pursley I."/>
            <person name="Horton D.L."/>
            <person name="Alikhan N.F."/>
            <person name="Baker D."/>
            <person name="Gharbi K."/>
            <person name="Hall N."/>
            <person name="Watson M."/>
            <person name="Adriaenssens E.M."/>
            <person name="Foster-Nyarko E."/>
            <person name="Jarju S."/>
            <person name="Secka A."/>
            <person name="Antonio M."/>
            <person name="Oren A."/>
            <person name="Chaudhuri R.R."/>
            <person name="La Ragione R."/>
            <person name="Hildebrand F."/>
            <person name="Pallen M.J."/>
        </authorList>
    </citation>
    <scope>NUCLEOTIDE SEQUENCE</scope>
    <source>
        <strain evidence="7">ChiHjej12B11-16260</strain>
    </source>
</reference>
<proteinExistence type="inferred from homology"/>
<keyword evidence="2 4" id="KW-0378">Hydrolase</keyword>
<dbReference type="InterPro" id="IPR038765">
    <property type="entry name" value="Papain-like_cys_pep_sf"/>
</dbReference>
<dbReference type="GO" id="GO:0006508">
    <property type="term" value="P:proteolysis"/>
    <property type="evidence" value="ECO:0007669"/>
    <property type="project" value="UniProtKB-KW"/>
</dbReference>
<dbReference type="InterPro" id="IPR004134">
    <property type="entry name" value="Peptidase_C1B"/>
</dbReference>
<sequence>MKKILWAVIATMCVAPVAMAQADTAQVTEPEGYQFTDTKVLLTTPIKNQAQSGTCWSFAGIALLENELLRMGKPEYDLSEMWIVRHCYLDKLVRFVRYHGKTEFAGGGGVIDVPYVAVKYGLVPEEVYAGLNYGEKKHNHNELDAVMRAYAEAVVSGKKPTTAWLNGAAGIIDAYLGDVPETFTYNGKSYTPQSFAASLGLDMDDYVCITSFTHHPFYTQFPVEVPDNWLQGDSYNVPLDELVQIVDAAIDNGYSVLWAADVSEKGFNRKGGFMVCPAEKLREDMSEGEWLNWSKMTEKEREEQQYKLETPGKELDVTQEMRQMAYDNYETTDDHGMLLMGKAVDQIGNRYYKVKNSWSTENGYDGFYYVSIPYFRYKTLNIVVNKHAIPADLRAKMGIK</sequence>
<gene>
    <name evidence="7" type="ORF">H9982_05405</name>
</gene>
<dbReference type="InterPro" id="IPR000169">
    <property type="entry name" value="Pept_cys_AS"/>
</dbReference>
<comment type="caution">
    <text evidence="7">The sequence shown here is derived from an EMBL/GenBank/DDBJ whole genome shotgun (WGS) entry which is preliminary data.</text>
</comment>
<dbReference type="GO" id="GO:0009636">
    <property type="term" value="P:response to toxic substance"/>
    <property type="evidence" value="ECO:0007669"/>
    <property type="project" value="TreeGrafter"/>
</dbReference>
<feature type="active site" evidence="5">
    <location>
        <position position="335"/>
    </location>
</feature>
<reference evidence="7" key="2">
    <citation type="submission" date="2021-04" db="EMBL/GenBank/DDBJ databases">
        <authorList>
            <person name="Gilroy R."/>
        </authorList>
    </citation>
    <scope>NUCLEOTIDE SEQUENCE</scope>
    <source>
        <strain evidence="7">ChiHjej12B11-16260</strain>
    </source>
</reference>
<name>A0A9D2APM6_9BACT</name>
<dbReference type="AlphaFoldDB" id="A0A9D2APM6"/>
<feature type="active site" evidence="5">
    <location>
        <position position="55"/>
    </location>
</feature>
<evidence type="ECO:0000256" key="1">
    <source>
        <dbReference type="ARBA" id="ARBA00022670"/>
    </source>
</evidence>
<dbReference type="Gene3D" id="3.90.70.10">
    <property type="entry name" value="Cysteine proteinases"/>
    <property type="match status" value="1"/>
</dbReference>
<keyword evidence="4 7" id="KW-0031">Aminopeptidase</keyword>
<evidence type="ECO:0000313" key="8">
    <source>
        <dbReference type="Proteomes" id="UP000824246"/>
    </source>
</evidence>
<dbReference type="EMBL" id="DXFB01000140">
    <property type="protein sequence ID" value="HIX45637.1"/>
    <property type="molecule type" value="Genomic_DNA"/>
</dbReference>
<feature type="signal peptide" evidence="6">
    <location>
        <begin position="1"/>
        <end position="20"/>
    </location>
</feature>
<feature type="chain" id="PRO_5038876484" description="Aminopeptidase" evidence="6">
    <location>
        <begin position="21"/>
        <end position="400"/>
    </location>
</feature>
<dbReference type="PIRSF" id="PIRSF005700">
    <property type="entry name" value="PepC"/>
    <property type="match status" value="1"/>
</dbReference>
<organism evidence="7 8">
    <name type="scientific">Candidatus Barnesiella excrementipullorum</name>
    <dbReference type="NCBI Taxonomy" id="2838479"/>
    <lineage>
        <taxon>Bacteria</taxon>
        <taxon>Pseudomonadati</taxon>
        <taxon>Bacteroidota</taxon>
        <taxon>Bacteroidia</taxon>
        <taxon>Bacteroidales</taxon>
        <taxon>Barnesiellaceae</taxon>
        <taxon>Barnesiella</taxon>
    </lineage>
</organism>
<dbReference type="GO" id="GO:0070005">
    <property type="term" value="F:cysteine-type aminopeptidase activity"/>
    <property type="evidence" value="ECO:0007669"/>
    <property type="project" value="InterPro"/>
</dbReference>
<evidence type="ECO:0000256" key="2">
    <source>
        <dbReference type="ARBA" id="ARBA00022801"/>
    </source>
</evidence>
<feature type="active site" evidence="5">
    <location>
        <position position="356"/>
    </location>
</feature>
<evidence type="ECO:0000256" key="5">
    <source>
        <dbReference type="PIRSR" id="PIRSR005700-1"/>
    </source>
</evidence>
<dbReference type="PROSITE" id="PS00139">
    <property type="entry name" value="THIOL_PROTEASE_CYS"/>
    <property type="match status" value="1"/>
</dbReference>
<dbReference type="PANTHER" id="PTHR10363">
    <property type="entry name" value="BLEOMYCIN HYDROLASE"/>
    <property type="match status" value="1"/>
</dbReference>
<dbReference type="Proteomes" id="UP000824246">
    <property type="component" value="Unassembled WGS sequence"/>
</dbReference>
<evidence type="ECO:0000256" key="3">
    <source>
        <dbReference type="ARBA" id="ARBA00022807"/>
    </source>
</evidence>
<dbReference type="PANTHER" id="PTHR10363:SF2">
    <property type="entry name" value="BLEOMYCIN HYDROLASE"/>
    <property type="match status" value="1"/>
</dbReference>
<keyword evidence="3 4" id="KW-0788">Thiol protease</keyword>
<keyword evidence="1 4" id="KW-0645">Protease</keyword>
<dbReference type="GO" id="GO:0043418">
    <property type="term" value="P:homocysteine catabolic process"/>
    <property type="evidence" value="ECO:0007669"/>
    <property type="project" value="TreeGrafter"/>
</dbReference>
<dbReference type="Pfam" id="PF03051">
    <property type="entry name" value="Peptidase_C1_2"/>
    <property type="match status" value="2"/>
</dbReference>
<evidence type="ECO:0000256" key="6">
    <source>
        <dbReference type="SAM" id="SignalP"/>
    </source>
</evidence>
<protein>
    <recommendedName>
        <fullName evidence="4">Aminopeptidase</fullName>
    </recommendedName>
</protein>
<dbReference type="GO" id="GO:0005737">
    <property type="term" value="C:cytoplasm"/>
    <property type="evidence" value="ECO:0007669"/>
    <property type="project" value="TreeGrafter"/>
</dbReference>
<dbReference type="SUPFAM" id="SSF54001">
    <property type="entry name" value="Cysteine proteinases"/>
    <property type="match status" value="1"/>
</dbReference>
<accession>A0A9D2APM6</accession>
<keyword evidence="6" id="KW-0732">Signal</keyword>
<comment type="similarity">
    <text evidence="4">Belongs to the peptidase C1 family.</text>
</comment>
<evidence type="ECO:0000313" key="7">
    <source>
        <dbReference type="EMBL" id="HIX45637.1"/>
    </source>
</evidence>